<proteinExistence type="predicted"/>
<keyword evidence="2" id="KW-1185">Reference proteome</keyword>
<dbReference type="Proteomes" id="UP001472677">
    <property type="component" value="Unassembled WGS sequence"/>
</dbReference>
<dbReference type="EMBL" id="JBBPBM010000021">
    <property type="protein sequence ID" value="KAK8548834.1"/>
    <property type="molecule type" value="Genomic_DNA"/>
</dbReference>
<name>A0ABR2DXX7_9ROSI</name>
<sequence length="135" mass="14401">MISCFFTGSIANVSKVLGCLNGTDSQGCPLESKDPPRELEPVLILPTDFIGLFHYVIQVGIKNQGLVSQPSLLLGQWLPGEGLGLPLSHNVFPNHTDAIERVDDAIIVGETECYGAEIQRTGKAQAAIVDGNRGT</sequence>
<comment type="caution">
    <text evidence="1">The sequence shown here is derived from an EMBL/GenBank/DDBJ whole genome shotgun (WGS) entry which is preliminary data.</text>
</comment>
<accession>A0ABR2DXX7</accession>
<evidence type="ECO:0000313" key="2">
    <source>
        <dbReference type="Proteomes" id="UP001472677"/>
    </source>
</evidence>
<evidence type="ECO:0000313" key="1">
    <source>
        <dbReference type="EMBL" id="KAK8548834.1"/>
    </source>
</evidence>
<protein>
    <submittedName>
        <fullName evidence="1">Uncharacterized protein</fullName>
    </submittedName>
</protein>
<reference evidence="1 2" key="1">
    <citation type="journal article" date="2024" name="G3 (Bethesda)">
        <title>Genome assembly of Hibiscus sabdariffa L. provides insights into metabolisms of medicinal natural products.</title>
        <authorList>
            <person name="Kim T."/>
        </authorList>
    </citation>
    <scope>NUCLEOTIDE SEQUENCE [LARGE SCALE GENOMIC DNA]</scope>
    <source>
        <strain evidence="1">TK-2024</strain>
        <tissue evidence="1">Old leaves</tissue>
    </source>
</reference>
<gene>
    <name evidence="1" type="ORF">V6N12_061738</name>
</gene>
<organism evidence="1 2">
    <name type="scientific">Hibiscus sabdariffa</name>
    <name type="common">roselle</name>
    <dbReference type="NCBI Taxonomy" id="183260"/>
    <lineage>
        <taxon>Eukaryota</taxon>
        <taxon>Viridiplantae</taxon>
        <taxon>Streptophyta</taxon>
        <taxon>Embryophyta</taxon>
        <taxon>Tracheophyta</taxon>
        <taxon>Spermatophyta</taxon>
        <taxon>Magnoliopsida</taxon>
        <taxon>eudicotyledons</taxon>
        <taxon>Gunneridae</taxon>
        <taxon>Pentapetalae</taxon>
        <taxon>rosids</taxon>
        <taxon>malvids</taxon>
        <taxon>Malvales</taxon>
        <taxon>Malvaceae</taxon>
        <taxon>Malvoideae</taxon>
        <taxon>Hibiscus</taxon>
    </lineage>
</organism>